<reference evidence="8 9" key="1">
    <citation type="journal article" date="2016" name="Mol. Biol. Evol.">
        <title>Comparative Genomics of Early-Diverging Mushroom-Forming Fungi Provides Insights into the Origins of Lignocellulose Decay Capabilities.</title>
        <authorList>
            <person name="Nagy L.G."/>
            <person name="Riley R."/>
            <person name="Tritt A."/>
            <person name="Adam C."/>
            <person name="Daum C."/>
            <person name="Floudas D."/>
            <person name="Sun H."/>
            <person name="Yadav J.S."/>
            <person name="Pangilinan J."/>
            <person name="Larsson K.H."/>
            <person name="Matsuura K."/>
            <person name="Barry K."/>
            <person name="Labutti K."/>
            <person name="Kuo R."/>
            <person name="Ohm R.A."/>
            <person name="Bhattacharya S.S."/>
            <person name="Shirouzu T."/>
            <person name="Yoshinaga Y."/>
            <person name="Martin F.M."/>
            <person name="Grigoriev I.V."/>
            <person name="Hibbett D.S."/>
        </authorList>
    </citation>
    <scope>NUCLEOTIDE SEQUENCE [LARGE SCALE GENOMIC DNA]</scope>
    <source>
        <strain evidence="8 9">CBS 109695</strain>
    </source>
</reference>
<evidence type="ECO:0000256" key="3">
    <source>
        <dbReference type="ARBA" id="ARBA00022833"/>
    </source>
</evidence>
<name>A0A166QYR4_9AGAM</name>
<dbReference type="InterPro" id="IPR004331">
    <property type="entry name" value="SPX_dom"/>
</dbReference>
<feature type="coiled-coil region" evidence="5">
    <location>
        <begin position="18"/>
        <end position="45"/>
    </location>
</feature>
<dbReference type="PANTHER" id="PTHR23327">
    <property type="entry name" value="RING FINGER PROTEIN 127"/>
    <property type="match status" value="1"/>
</dbReference>
<evidence type="ECO:0000256" key="2">
    <source>
        <dbReference type="ARBA" id="ARBA00022771"/>
    </source>
</evidence>
<dbReference type="Pfam" id="PF00097">
    <property type="entry name" value="zf-C3HC4"/>
    <property type="match status" value="1"/>
</dbReference>
<dbReference type="PROSITE" id="PS50089">
    <property type="entry name" value="ZF_RING_2"/>
    <property type="match status" value="1"/>
</dbReference>
<evidence type="ECO:0000256" key="1">
    <source>
        <dbReference type="ARBA" id="ARBA00022723"/>
    </source>
</evidence>
<dbReference type="SMART" id="SM00184">
    <property type="entry name" value="RING"/>
    <property type="match status" value="1"/>
</dbReference>
<keyword evidence="9" id="KW-1185">Reference proteome</keyword>
<evidence type="ECO:0008006" key="10">
    <source>
        <dbReference type="Google" id="ProtNLM"/>
    </source>
</evidence>
<feature type="domain" description="RING-type" evidence="6">
    <location>
        <begin position="375"/>
        <end position="414"/>
    </location>
</feature>
<evidence type="ECO:0000259" key="7">
    <source>
        <dbReference type="PROSITE" id="PS51382"/>
    </source>
</evidence>
<dbReference type="STRING" id="436010.A0A166QYR4"/>
<evidence type="ECO:0000259" key="6">
    <source>
        <dbReference type="PROSITE" id="PS50089"/>
    </source>
</evidence>
<dbReference type="PANTHER" id="PTHR23327:SF51">
    <property type="entry name" value="TRANSCRIPTIONAL REGULATOR OF YEAST FORM ADHERENCE 3"/>
    <property type="match status" value="1"/>
</dbReference>
<evidence type="ECO:0000313" key="9">
    <source>
        <dbReference type="Proteomes" id="UP000076532"/>
    </source>
</evidence>
<dbReference type="Proteomes" id="UP000076532">
    <property type="component" value="Unassembled WGS sequence"/>
</dbReference>
<feature type="domain" description="SPX" evidence="7">
    <location>
        <begin position="1"/>
        <end position="337"/>
    </location>
</feature>
<dbReference type="InterPro" id="IPR013083">
    <property type="entry name" value="Znf_RING/FYVE/PHD"/>
</dbReference>
<keyword evidence="1" id="KW-0479">Metal-binding</keyword>
<evidence type="ECO:0000256" key="5">
    <source>
        <dbReference type="SAM" id="Coils"/>
    </source>
</evidence>
<dbReference type="InterPro" id="IPR017907">
    <property type="entry name" value="Znf_RING_CS"/>
</dbReference>
<dbReference type="InterPro" id="IPR001841">
    <property type="entry name" value="Znf_RING"/>
</dbReference>
<dbReference type="InterPro" id="IPR018957">
    <property type="entry name" value="Znf_C3HC4_RING-type"/>
</dbReference>
<keyword evidence="2 4" id="KW-0863">Zinc-finger</keyword>
<keyword evidence="3" id="KW-0862">Zinc</keyword>
<gene>
    <name evidence="8" type="ORF">FIBSPDRAFT_917852</name>
</gene>
<sequence>MHFSKTYTQLLLSLPPELREHAIEYRQLKKLINKVVNELESLGLQPSVLQELLTSGDEPTAEGDAISLLETISSSASICKAPRAVYEFSSASPESIQPQLRLWVKGHQSGPIDFSSSAVSLIPTGNEDDANQIHLVSPSALAYDEEAREVIIPLNSDMAFFQVLSKTLQSTSDQLITAQKKFTHTLEQLSRNVSLTARPISSTTSFHPHSAVSNQLTIKATSFGFGAKSDLYTWRELFQLYVDSEVFESVSEVHRGERTVEDSEARLQAFTERVTTRGLAKKLKLRPSHAALEMFMDLNIFILNVKKFQYGNAEATRKILKKHAKRTALPFPTSLDSNNTLAVLPRASTSLPRILVQAIGETLLPIIPHVDDYACLICTSIAFKPIRLFCGHLFCVRCLVKMQKRGQGDCPMCRAPTVITADRSNVDWALLNFMQDWFPIEAKEKLKSNEREAAEEELRELGYDTKGCTIA</sequence>
<dbReference type="AlphaFoldDB" id="A0A166QYR4"/>
<keyword evidence="5" id="KW-0175">Coiled coil</keyword>
<accession>A0A166QYR4</accession>
<evidence type="ECO:0000313" key="8">
    <source>
        <dbReference type="EMBL" id="KZP27710.1"/>
    </source>
</evidence>
<dbReference type="PROSITE" id="PS51382">
    <property type="entry name" value="SPX"/>
    <property type="match status" value="1"/>
</dbReference>
<proteinExistence type="predicted"/>
<protein>
    <recommendedName>
        <fullName evidence="10">RING-14 protein</fullName>
    </recommendedName>
</protein>
<dbReference type="Pfam" id="PF03105">
    <property type="entry name" value="SPX"/>
    <property type="match status" value="1"/>
</dbReference>
<dbReference type="SUPFAM" id="SSF57850">
    <property type="entry name" value="RING/U-box"/>
    <property type="match status" value="1"/>
</dbReference>
<dbReference type="GO" id="GO:0008270">
    <property type="term" value="F:zinc ion binding"/>
    <property type="evidence" value="ECO:0007669"/>
    <property type="project" value="UniProtKB-KW"/>
</dbReference>
<evidence type="ECO:0000256" key="4">
    <source>
        <dbReference type="PROSITE-ProRule" id="PRU00175"/>
    </source>
</evidence>
<dbReference type="OrthoDB" id="5588846at2759"/>
<dbReference type="Gene3D" id="3.30.40.10">
    <property type="entry name" value="Zinc/RING finger domain, C3HC4 (zinc finger)"/>
    <property type="match status" value="1"/>
</dbReference>
<dbReference type="EMBL" id="KV417507">
    <property type="protein sequence ID" value="KZP27710.1"/>
    <property type="molecule type" value="Genomic_DNA"/>
</dbReference>
<dbReference type="PROSITE" id="PS00518">
    <property type="entry name" value="ZF_RING_1"/>
    <property type="match status" value="1"/>
</dbReference>
<organism evidence="8 9">
    <name type="scientific">Athelia psychrophila</name>
    <dbReference type="NCBI Taxonomy" id="1759441"/>
    <lineage>
        <taxon>Eukaryota</taxon>
        <taxon>Fungi</taxon>
        <taxon>Dikarya</taxon>
        <taxon>Basidiomycota</taxon>
        <taxon>Agaricomycotina</taxon>
        <taxon>Agaricomycetes</taxon>
        <taxon>Agaricomycetidae</taxon>
        <taxon>Atheliales</taxon>
        <taxon>Atheliaceae</taxon>
        <taxon>Athelia</taxon>
    </lineage>
</organism>